<comment type="caution">
    <text evidence="1">The sequence shown here is derived from an EMBL/GenBank/DDBJ whole genome shotgun (WGS) entry which is preliminary data.</text>
</comment>
<protein>
    <submittedName>
        <fullName evidence="1">Uncharacterized protein</fullName>
    </submittedName>
</protein>
<dbReference type="EMBL" id="VFJC01000011">
    <property type="protein sequence ID" value="KAB5562189.1"/>
    <property type="molecule type" value="Genomic_DNA"/>
</dbReference>
<dbReference type="AlphaFoldDB" id="A0A5N5N491"/>
<keyword evidence="2" id="KW-1185">Reference proteome</keyword>
<name>A0A5N5N491_PANHP</name>
<sequence length="66" mass="7799">MVGPVIRRRGHCSHCSVDLACETRQRRAYVIFCCYQYQKSCFSMQMKTLQCRRYVSKNQVGQRSCI</sequence>
<evidence type="ECO:0000313" key="2">
    <source>
        <dbReference type="Proteomes" id="UP000327468"/>
    </source>
</evidence>
<proteinExistence type="predicted"/>
<organism evidence="1 2">
    <name type="scientific">Pangasianodon hypophthalmus</name>
    <name type="common">Striped catfish</name>
    <name type="synonym">Helicophagus hypophthalmus</name>
    <dbReference type="NCBI Taxonomy" id="310915"/>
    <lineage>
        <taxon>Eukaryota</taxon>
        <taxon>Metazoa</taxon>
        <taxon>Chordata</taxon>
        <taxon>Craniata</taxon>
        <taxon>Vertebrata</taxon>
        <taxon>Euteleostomi</taxon>
        <taxon>Actinopterygii</taxon>
        <taxon>Neopterygii</taxon>
        <taxon>Teleostei</taxon>
        <taxon>Ostariophysi</taxon>
        <taxon>Siluriformes</taxon>
        <taxon>Pangasiidae</taxon>
        <taxon>Pangasianodon</taxon>
    </lineage>
</organism>
<dbReference type="Proteomes" id="UP000327468">
    <property type="component" value="Chromosome 10"/>
</dbReference>
<reference evidence="1 2" key="1">
    <citation type="submission" date="2019-06" db="EMBL/GenBank/DDBJ databases">
        <title>A chromosome-scale genome assembly of the striped catfish, Pangasianodon hypophthalmus.</title>
        <authorList>
            <person name="Wen M."/>
            <person name="Zahm M."/>
            <person name="Roques C."/>
            <person name="Cabau C."/>
            <person name="Klopp C."/>
            <person name="Donnadieu C."/>
            <person name="Jouanno E."/>
            <person name="Avarre J.-C."/>
            <person name="Campet M."/>
            <person name="Ha T.T.T."/>
            <person name="Dugue R."/>
            <person name="Lampietro C."/>
            <person name="Louis A."/>
            <person name="Herpin A."/>
            <person name="Echchiki A."/>
            <person name="Berthelot C."/>
            <person name="Parey E."/>
            <person name="Roest-Crollius H."/>
            <person name="Braasch I."/>
            <person name="Postlethwait J."/>
            <person name="Bobe J."/>
            <person name="Montfort J."/>
            <person name="Bouchez O."/>
            <person name="Begum T."/>
            <person name="Schartl M."/>
            <person name="Guiguen Y."/>
        </authorList>
    </citation>
    <scope>NUCLEOTIDE SEQUENCE [LARGE SCALE GENOMIC DNA]</scope>
    <source>
        <strain evidence="1 2">Indonesia</strain>
        <tissue evidence="1">Blood</tissue>
    </source>
</reference>
<accession>A0A5N5N491</accession>
<gene>
    <name evidence="1" type="ORF">PHYPO_G00015110</name>
</gene>
<evidence type="ECO:0000313" key="1">
    <source>
        <dbReference type="EMBL" id="KAB5562189.1"/>
    </source>
</evidence>